<evidence type="ECO:0000313" key="2">
    <source>
        <dbReference type="EMBL" id="KAB6028241.1"/>
    </source>
</evidence>
<dbReference type="AlphaFoldDB" id="A0A6I0VC70"/>
<accession>A0A6I0VC70</accession>
<organism evidence="2 3">
    <name type="scientific">Bifidobacterium adolescentis</name>
    <dbReference type="NCBI Taxonomy" id="1680"/>
    <lineage>
        <taxon>Bacteria</taxon>
        <taxon>Bacillati</taxon>
        <taxon>Actinomycetota</taxon>
        <taxon>Actinomycetes</taxon>
        <taxon>Bifidobacteriales</taxon>
        <taxon>Bifidobacteriaceae</taxon>
        <taxon>Bifidobacterium</taxon>
    </lineage>
</organism>
<name>A0A6I0VC70_BIFAD</name>
<dbReference type="EMBL" id="WDFR01000009">
    <property type="protein sequence ID" value="KAB6028241.1"/>
    <property type="molecule type" value="Genomic_DNA"/>
</dbReference>
<proteinExistence type="predicted"/>
<feature type="region of interest" description="Disordered" evidence="1">
    <location>
        <begin position="296"/>
        <end position="317"/>
    </location>
</feature>
<reference evidence="2 3" key="1">
    <citation type="journal article" date="2019" name="Nat. Med.">
        <title>A library of human gut bacterial isolates paired with longitudinal multiomics data enables mechanistic microbiome research.</title>
        <authorList>
            <person name="Poyet M."/>
            <person name="Groussin M."/>
            <person name="Gibbons S.M."/>
            <person name="Avila-Pacheco J."/>
            <person name="Jiang X."/>
            <person name="Kearney S.M."/>
            <person name="Perrotta A.R."/>
            <person name="Berdy B."/>
            <person name="Zhao S."/>
            <person name="Lieberman T.D."/>
            <person name="Swanson P.K."/>
            <person name="Smith M."/>
            <person name="Roesemann S."/>
            <person name="Alexander J.E."/>
            <person name="Rich S.A."/>
            <person name="Livny J."/>
            <person name="Vlamakis H."/>
            <person name="Clish C."/>
            <person name="Bullock K."/>
            <person name="Deik A."/>
            <person name="Scott J."/>
            <person name="Pierce K.A."/>
            <person name="Xavier R.J."/>
            <person name="Alm E.J."/>
        </authorList>
    </citation>
    <scope>NUCLEOTIDE SEQUENCE [LARGE SCALE GENOMIC DNA]</scope>
    <source>
        <strain evidence="2 3">BIOML-A26</strain>
    </source>
</reference>
<evidence type="ECO:0000256" key="1">
    <source>
        <dbReference type="SAM" id="MobiDB-lite"/>
    </source>
</evidence>
<dbReference type="Proteomes" id="UP000470926">
    <property type="component" value="Unassembled WGS sequence"/>
</dbReference>
<gene>
    <name evidence="2" type="ORF">GA542_09835</name>
</gene>
<sequence>MDKGTEPTVRGRTRTVEEWACWRGMIVETLVWRLEHGWEAPDAVLVPVHPAATLAAVTAFGRTLTPGEWEQKNGVPAGLIGKRIKLGWRPEDAVSRPVRPKRAAKAVTVGGETLAIHEWSERTGIPANVISSRLSIGWTPERAVSEPIRKRRGTGRRGVVIGGERPAIREWAERTGIPANVISNRLNRGWTPERAVGTPARKRRGPDLEEITVGGETLTVHGWAERTGIPVVTISNRLNRGWTPEDAVSRLVRKEPRAITVGGERLTIRGWAEHTGIPINVISGRLYAGWSPERAVGTPARRRRRTGRRGSSSAAKG</sequence>
<protein>
    <submittedName>
        <fullName evidence="2">Uncharacterized protein</fullName>
    </submittedName>
</protein>
<comment type="caution">
    <text evidence="2">The sequence shown here is derived from an EMBL/GenBank/DDBJ whole genome shotgun (WGS) entry which is preliminary data.</text>
</comment>
<evidence type="ECO:0000313" key="3">
    <source>
        <dbReference type="Proteomes" id="UP000470926"/>
    </source>
</evidence>